<evidence type="ECO:0000313" key="4">
    <source>
        <dbReference type="Proteomes" id="UP001642484"/>
    </source>
</evidence>
<sequence length="172" mass="18560">MFLLCCLLCFLGMRWETQAAEEAKETEQTREAEEAEEGGEAEDEAYGEEWQDWEDDWEGEGAESEADGEEWQEYEGEFAAAEVNGNYGCRVQTGLEVHNASAEEESHSGASTATIFGSGAGGETPGGARIVVRNHSYKQLAGKVLGDADALMAPIHSRSAAGNLHVRAGLQK</sequence>
<feature type="compositionally biased region" description="Basic and acidic residues" evidence="1">
    <location>
        <begin position="21"/>
        <end position="32"/>
    </location>
</feature>
<evidence type="ECO:0000313" key="3">
    <source>
        <dbReference type="EMBL" id="CAK8995381.1"/>
    </source>
</evidence>
<feature type="chain" id="PRO_5045828053" evidence="2">
    <location>
        <begin position="20"/>
        <end position="172"/>
    </location>
</feature>
<feature type="region of interest" description="Disordered" evidence="1">
    <location>
        <begin position="21"/>
        <end position="71"/>
    </location>
</feature>
<keyword evidence="4" id="KW-1185">Reference proteome</keyword>
<feature type="compositionally biased region" description="Acidic residues" evidence="1">
    <location>
        <begin position="33"/>
        <end position="71"/>
    </location>
</feature>
<evidence type="ECO:0000256" key="2">
    <source>
        <dbReference type="SAM" id="SignalP"/>
    </source>
</evidence>
<name>A0ABP0HYS2_9DINO</name>
<proteinExistence type="predicted"/>
<reference evidence="3 4" key="1">
    <citation type="submission" date="2024-02" db="EMBL/GenBank/DDBJ databases">
        <authorList>
            <person name="Chen Y."/>
            <person name="Shah S."/>
            <person name="Dougan E. K."/>
            <person name="Thang M."/>
            <person name="Chan C."/>
        </authorList>
    </citation>
    <scope>NUCLEOTIDE SEQUENCE [LARGE SCALE GENOMIC DNA]</scope>
</reference>
<comment type="caution">
    <text evidence="3">The sequence shown here is derived from an EMBL/GenBank/DDBJ whole genome shotgun (WGS) entry which is preliminary data.</text>
</comment>
<feature type="signal peptide" evidence="2">
    <location>
        <begin position="1"/>
        <end position="19"/>
    </location>
</feature>
<dbReference type="Proteomes" id="UP001642484">
    <property type="component" value="Unassembled WGS sequence"/>
</dbReference>
<organism evidence="3 4">
    <name type="scientific">Durusdinium trenchii</name>
    <dbReference type="NCBI Taxonomy" id="1381693"/>
    <lineage>
        <taxon>Eukaryota</taxon>
        <taxon>Sar</taxon>
        <taxon>Alveolata</taxon>
        <taxon>Dinophyceae</taxon>
        <taxon>Suessiales</taxon>
        <taxon>Symbiodiniaceae</taxon>
        <taxon>Durusdinium</taxon>
    </lineage>
</organism>
<keyword evidence="2" id="KW-0732">Signal</keyword>
<evidence type="ECO:0000256" key="1">
    <source>
        <dbReference type="SAM" id="MobiDB-lite"/>
    </source>
</evidence>
<dbReference type="EMBL" id="CAXAMN010001614">
    <property type="protein sequence ID" value="CAK8995381.1"/>
    <property type="molecule type" value="Genomic_DNA"/>
</dbReference>
<protein>
    <submittedName>
        <fullName evidence="3">Uncharacterized protein</fullName>
    </submittedName>
</protein>
<accession>A0ABP0HYS2</accession>
<gene>
    <name evidence="3" type="ORF">CCMP2556_LOCUS4001</name>
</gene>